<dbReference type="Gramene" id="BGIOSGA003603-TA">
    <property type="protein sequence ID" value="BGIOSGA003603-PA"/>
    <property type="gene ID" value="BGIOSGA003603"/>
</dbReference>
<gene>
    <name evidence="1" type="ORF">OsI_02098</name>
</gene>
<proteinExistence type="predicted"/>
<protein>
    <submittedName>
        <fullName evidence="1">Uncharacterized protein</fullName>
    </submittedName>
</protein>
<dbReference type="AlphaFoldDB" id="B8A8M6"/>
<keyword evidence="2" id="KW-1185">Reference proteome</keyword>
<sequence>MAVQGDKLESIAYPLLLTHRTRTLERFRMSVNVARGMDMGYPPPRRPVGALRCPVLLRAGGGGGGGLAHCFVGARRLVDLDLPAASTGDCYYYRLQRLHLTGVSLGGHFVEQCCFPLCLSTTACCSTKPLTIAGLVKVYKRYTQWQTQNILNLGESSSPADCSGSLGP</sequence>
<dbReference type="EMBL" id="CM000126">
    <property type="protein sequence ID" value="EEC70719.1"/>
    <property type="molecule type" value="Genomic_DNA"/>
</dbReference>
<dbReference type="Proteomes" id="UP000007015">
    <property type="component" value="Chromosome 1"/>
</dbReference>
<accession>B8A8M6</accession>
<evidence type="ECO:0000313" key="2">
    <source>
        <dbReference type="Proteomes" id="UP000007015"/>
    </source>
</evidence>
<evidence type="ECO:0000313" key="1">
    <source>
        <dbReference type="EMBL" id="EEC70719.1"/>
    </source>
</evidence>
<reference evidence="1 2" key="1">
    <citation type="journal article" date="2005" name="PLoS Biol.">
        <title>The genomes of Oryza sativa: a history of duplications.</title>
        <authorList>
            <person name="Yu J."/>
            <person name="Wang J."/>
            <person name="Lin W."/>
            <person name="Li S."/>
            <person name="Li H."/>
            <person name="Zhou J."/>
            <person name="Ni P."/>
            <person name="Dong W."/>
            <person name="Hu S."/>
            <person name="Zeng C."/>
            <person name="Zhang J."/>
            <person name="Zhang Y."/>
            <person name="Li R."/>
            <person name="Xu Z."/>
            <person name="Li S."/>
            <person name="Li X."/>
            <person name="Zheng H."/>
            <person name="Cong L."/>
            <person name="Lin L."/>
            <person name="Yin J."/>
            <person name="Geng J."/>
            <person name="Li G."/>
            <person name="Shi J."/>
            <person name="Liu J."/>
            <person name="Lv H."/>
            <person name="Li J."/>
            <person name="Wang J."/>
            <person name="Deng Y."/>
            <person name="Ran L."/>
            <person name="Shi X."/>
            <person name="Wang X."/>
            <person name="Wu Q."/>
            <person name="Li C."/>
            <person name="Ren X."/>
            <person name="Wang J."/>
            <person name="Wang X."/>
            <person name="Li D."/>
            <person name="Liu D."/>
            <person name="Zhang X."/>
            <person name="Ji Z."/>
            <person name="Zhao W."/>
            <person name="Sun Y."/>
            <person name="Zhang Z."/>
            <person name="Bao J."/>
            <person name="Han Y."/>
            <person name="Dong L."/>
            <person name="Ji J."/>
            <person name="Chen P."/>
            <person name="Wu S."/>
            <person name="Liu J."/>
            <person name="Xiao Y."/>
            <person name="Bu D."/>
            <person name="Tan J."/>
            <person name="Yang L."/>
            <person name="Ye C."/>
            <person name="Zhang J."/>
            <person name="Xu J."/>
            <person name="Zhou Y."/>
            <person name="Yu Y."/>
            <person name="Zhang B."/>
            <person name="Zhuang S."/>
            <person name="Wei H."/>
            <person name="Liu B."/>
            <person name="Lei M."/>
            <person name="Yu H."/>
            <person name="Li Y."/>
            <person name="Xu H."/>
            <person name="Wei S."/>
            <person name="He X."/>
            <person name="Fang L."/>
            <person name="Zhang Z."/>
            <person name="Zhang Y."/>
            <person name="Huang X."/>
            <person name="Su Z."/>
            <person name="Tong W."/>
            <person name="Li J."/>
            <person name="Tong Z."/>
            <person name="Li S."/>
            <person name="Ye J."/>
            <person name="Wang L."/>
            <person name="Fang L."/>
            <person name="Lei T."/>
            <person name="Chen C."/>
            <person name="Chen H."/>
            <person name="Xu Z."/>
            <person name="Li H."/>
            <person name="Huang H."/>
            <person name="Zhang F."/>
            <person name="Xu H."/>
            <person name="Li N."/>
            <person name="Zhao C."/>
            <person name="Li S."/>
            <person name="Dong L."/>
            <person name="Huang Y."/>
            <person name="Li L."/>
            <person name="Xi Y."/>
            <person name="Qi Q."/>
            <person name="Li W."/>
            <person name="Zhang B."/>
            <person name="Hu W."/>
            <person name="Zhang Y."/>
            <person name="Tian X."/>
            <person name="Jiao Y."/>
            <person name="Liang X."/>
            <person name="Jin J."/>
            <person name="Gao L."/>
            <person name="Zheng W."/>
            <person name="Hao B."/>
            <person name="Liu S."/>
            <person name="Wang W."/>
            <person name="Yuan L."/>
            <person name="Cao M."/>
            <person name="McDermott J."/>
            <person name="Samudrala R."/>
            <person name="Wang J."/>
            <person name="Wong G.K."/>
            <person name="Yang H."/>
        </authorList>
    </citation>
    <scope>NUCLEOTIDE SEQUENCE [LARGE SCALE GENOMIC DNA]</scope>
    <source>
        <strain evidence="2">cv. 93-11</strain>
    </source>
</reference>
<organism evidence="1 2">
    <name type="scientific">Oryza sativa subsp. indica</name>
    <name type="common">Rice</name>
    <dbReference type="NCBI Taxonomy" id="39946"/>
    <lineage>
        <taxon>Eukaryota</taxon>
        <taxon>Viridiplantae</taxon>
        <taxon>Streptophyta</taxon>
        <taxon>Embryophyta</taxon>
        <taxon>Tracheophyta</taxon>
        <taxon>Spermatophyta</taxon>
        <taxon>Magnoliopsida</taxon>
        <taxon>Liliopsida</taxon>
        <taxon>Poales</taxon>
        <taxon>Poaceae</taxon>
        <taxon>BOP clade</taxon>
        <taxon>Oryzoideae</taxon>
        <taxon>Oryzeae</taxon>
        <taxon>Oryzinae</taxon>
        <taxon>Oryza</taxon>
        <taxon>Oryza sativa</taxon>
    </lineage>
</organism>
<dbReference type="HOGENOM" id="CLU_1589152_0_0_1"/>
<name>B8A8M6_ORYSI</name>